<keyword evidence="2" id="KW-1185">Reference proteome</keyword>
<dbReference type="EMBL" id="AP015041">
    <property type="protein sequence ID" value="BAT96157.1"/>
    <property type="molecule type" value="Genomic_DNA"/>
</dbReference>
<evidence type="ECO:0000313" key="2">
    <source>
        <dbReference type="Proteomes" id="UP000291084"/>
    </source>
</evidence>
<proteinExistence type="predicted"/>
<dbReference type="AlphaFoldDB" id="A0A0S3STI7"/>
<name>A0A0S3STI7_PHAAN</name>
<reference evidence="1 2" key="1">
    <citation type="journal article" date="2015" name="Sci. Rep.">
        <title>The power of single molecule real-time sequencing technology in the de novo assembly of a eukaryotic genome.</title>
        <authorList>
            <person name="Sakai H."/>
            <person name="Naito K."/>
            <person name="Ogiso-Tanaka E."/>
            <person name="Takahashi Y."/>
            <person name="Iseki K."/>
            <person name="Muto C."/>
            <person name="Satou K."/>
            <person name="Teruya K."/>
            <person name="Shiroma A."/>
            <person name="Shimoji M."/>
            <person name="Hirano T."/>
            <person name="Itoh T."/>
            <person name="Kaga A."/>
            <person name="Tomooka N."/>
        </authorList>
    </citation>
    <scope>NUCLEOTIDE SEQUENCE [LARGE SCALE GENOMIC DNA]</scope>
    <source>
        <strain evidence="2">cv. Shumari</strain>
    </source>
</reference>
<sequence length="182" mass="20363">MYIKERGKKTSDGKKQTVTSVRWVALARKGMFTEFRSNKPHSEFYRGRSKSSLSAHNQPSLAASTYTVKTERQIAGNSFLSGTEVKINSTTITCSYCKSTGHTESVYFRKHGFLGNNNTDSKNAKYVKKDKISTKRIGTASLQSGLYVIKTNTQTKGGLSTRICKSAVNNNVWHIRLAHPFR</sequence>
<protein>
    <submittedName>
        <fullName evidence="1">Uncharacterized protein</fullName>
    </submittedName>
</protein>
<gene>
    <name evidence="1" type="primary">Vigan.08G304600</name>
    <name evidence="1" type="ORF">VIGAN_08304600</name>
</gene>
<organism evidence="1 2">
    <name type="scientific">Vigna angularis var. angularis</name>
    <dbReference type="NCBI Taxonomy" id="157739"/>
    <lineage>
        <taxon>Eukaryota</taxon>
        <taxon>Viridiplantae</taxon>
        <taxon>Streptophyta</taxon>
        <taxon>Embryophyta</taxon>
        <taxon>Tracheophyta</taxon>
        <taxon>Spermatophyta</taxon>
        <taxon>Magnoliopsida</taxon>
        <taxon>eudicotyledons</taxon>
        <taxon>Gunneridae</taxon>
        <taxon>Pentapetalae</taxon>
        <taxon>rosids</taxon>
        <taxon>fabids</taxon>
        <taxon>Fabales</taxon>
        <taxon>Fabaceae</taxon>
        <taxon>Papilionoideae</taxon>
        <taxon>50 kb inversion clade</taxon>
        <taxon>NPAAA clade</taxon>
        <taxon>indigoferoid/millettioid clade</taxon>
        <taxon>Phaseoleae</taxon>
        <taxon>Vigna</taxon>
    </lineage>
</organism>
<evidence type="ECO:0000313" key="1">
    <source>
        <dbReference type="EMBL" id="BAT96157.1"/>
    </source>
</evidence>
<accession>A0A0S3STI7</accession>
<dbReference type="Proteomes" id="UP000291084">
    <property type="component" value="Chromosome 8"/>
</dbReference>